<evidence type="ECO:0000313" key="3">
    <source>
        <dbReference type="EMBL" id="KXK64025.1"/>
    </source>
</evidence>
<gene>
    <name evidence="3" type="ORF">HMPREF3293_03073</name>
</gene>
<dbReference type="KEGG" id="cmiu:B1H56_13865"/>
<dbReference type="SUPFAM" id="SSF51658">
    <property type="entry name" value="Xylose isomerase-like"/>
    <property type="match status" value="1"/>
</dbReference>
<dbReference type="RefSeq" id="WP_066522861.1">
    <property type="nucleotide sequence ID" value="NZ_CABMOF010000010.1"/>
</dbReference>
<evidence type="ECO:0000313" key="4">
    <source>
        <dbReference type="Proteomes" id="UP000070366"/>
    </source>
</evidence>
<dbReference type="InterPro" id="IPR050417">
    <property type="entry name" value="Sugar_Epim/Isomerase"/>
</dbReference>
<dbReference type="InterPro" id="IPR036237">
    <property type="entry name" value="Xyl_isomerase-like_sf"/>
</dbReference>
<dbReference type="PANTHER" id="PTHR43489:SF7">
    <property type="entry name" value="3-DEHYDRO-D-GULOSIDE 4-EPIMERASE-RELATED"/>
    <property type="match status" value="1"/>
</dbReference>
<keyword evidence="4" id="KW-1185">Reference proteome</keyword>
<keyword evidence="3" id="KW-0378">Hydrolase</keyword>
<dbReference type="GO" id="GO:0004519">
    <property type="term" value="F:endonuclease activity"/>
    <property type="evidence" value="ECO:0007669"/>
    <property type="project" value="UniProtKB-KW"/>
</dbReference>
<dbReference type="PANTHER" id="PTHR43489">
    <property type="entry name" value="ISOMERASE"/>
    <property type="match status" value="1"/>
</dbReference>
<dbReference type="InterPro" id="IPR013022">
    <property type="entry name" value="Xyl_isomerase-like_TIM-brl"/>
</dbReference>
<accession>A0A136Q016</accession>
<keyword evidence="3" id="KW-0540">Nuclease</keyword>
<evidence type="ECO:0000259" key="2">
    <source>
        <dbReference type="Pfam" id="PF01261"/>
    </source>
</evidence>
<proteinExistence type="predicted"/>
<dbReference type="OrthoDB" id="9786584at2"/>
<feature type="domain" description="Xylose isomerase-like TIM barrel" evidence="2">
    <location>
        <begin position="27"/>
        <end position="261"/>
    </location>
</feature>
<dbReference type="Pfam" id="PF01261">
    <property type="entry name" value="AP_endonuc_2"/>
    <property type="match status" value="1"/>
</dbReference>
<name>A0A136Q016_9FIRM</name>
<evidence type="ECO:0000256" key="1">
    <source>
        <dbReference type="ARBA" id="ARBA00023235"/>
    </source>
</evidence>
<reference evidence="3 4" key="1">
    <citation type="submission" date="2016-02" db="EMBL/GenBank/DDBJ databases">
        <authorList>
            <person name="Wen L."/>
            <person name="He K."/>
            <person name="Yang H."/>
        </authorList>
    </citation>
    <scope>NUCLEOTIDE SEQUENCE [LARGE SCALE GENOMIC DNA]</scope>
    <source>
        <strain evidence="3 4">DSM 22607</strain>
    </source>
</reference>
<dbReference type="Gene3D" id="3.20.20.150">
    <property type="entry name" value="Divalent-metal-dependent TIM barrel enzymes"/>
    <property type="match status" value="1"/>
</dbReference>
<sequence length="298" mass="33316">MNKVGAHYGFWETEWSGGADHFIKSAKRAAALGFDALELAGFAFYDMGRQEMDQLRAASEEIGIELSYSVSLPLEYDISSSDNSVRKNGIAYVKALLENVGYMGGKLFSGITYGAWHGQIEDTKEAHWDRAVQSVREIVKLAEDYGITYGFEMVNRFENFLINDHREAIRFAQEVGSLNGKVLLDTFHMNIEEDDMARAILETGAWLGHFHVGENNRRPPGMGNAINWDNVFKALHTIGYDGWIVMEPYVMPGGQVGKDIGIFREILPDLNLDSEAKAALGFVRKEMNKFAAAKQDGK</sequence>
<organism evidence="3 4">
    <name type="scientific">Christensenella minuta</name>
    <dbReference type="NCBI Taxonomy" id="626937"/>
    <lineage>
        <taxon>Bacteria</taxon>
        <taxon>Bacillati</taxon>
        <taxon>Bacillota</taxon>
        <taxon>Clostridia</taxon>
        <taxon>Christensenellales</taxon>
        <taxon>Christensenellaceae</taxon>
        <taxon>Christensenella</taxon>
    </lineage>
</organism>
<dbReference type="GO" id="GO:0016853">
    <property type="term" value="F:isomerase activity"/>
    <property type="evidence" value="ECO:0007669"/>
    <property type="project" value="UniProtKB-KW"/>
</dbReference>
<protein>
    <submittedName>
        <fullName evidence="3">AP endonuclease, family 2</fullName>
    </submittedName>
</protein>
<dbReference type="AlphaFoldDB" id="A0A136Q016"/>
<dbReference type="EMBL" id="LSZW01000067">
    <property type="protein sequence ID" value="KXK64025.1"/>
    <property type="molecule type" value="Genomic_DNA"/>
</dbReference>
<dbReference type="STRING" id="626937.HMPREF3293_03073"/>
<comment type="caution">
    <text evidence="3">The sequence shown here is derived from an EMBL/GenBank/DDBJ whole genome shotgun (WGS) entry which is preliminary data.</text>
</comment>
<dbReference type="Proteomes" id="UP000070366">
    <property type="component" value="Unassembled WGS sequence"/>
</dbReference>
<keyword evidence="3" id="KW-0255">Endonuclease</keyword>
<keyword evidence="1" id="KW-0413">Isomerase</keyword>